<dbReference type="EMBL" id="JBDKWZ010000012">
    <property type="protein sequence ID" value="MEN7550136.1"/>
    <property type="molecule type" value="Genomic_DNA"/>
</dbReference>
<comment type="caution">
    <text evidence="2">The sequence shown here is derived from an EMBL/GenBank/DDBJ whole genome shotgun (WGS) entry which is preliminary data.</text>
</comment>
<sequence>MMHQNEMQYQQKLDLLFQRAFANASEAFRLFTGKPVQGGTPQYFFDKRSYIEEANQKTFHKHCLLVTKLIGEIEGRSFLLIPKQGCRELYTPLSDFKKEHVMLEFAKELDNILSAAVITEITNILQLNLHGGVPDLNILSKLVIETFIEGFSSGNQDFFVSTTFLVGNPSQQFQTQFLWQFSENFLAKIANTPLLSFN</sequence>
<keyword evidence="1" id="KW-0145">Chemotaxis</keyword>
<protein>
    <submittedName>
        <fullName evidence="2">Uncharacterized protein</fullName>
    </submittedName>
</protein>
<dbReference type="Gene3D" id="3.40.1550.10">
    <property type="entry name" value="CheC-like"/>
    <property type="match status" value="1"/>
</dbReference>
<evidence type="ECO:0000256" key="1">
    <source>
        <dbReference type="ARBA" id="ARBA00022500"/>
    </source>
</evidence>
<dbReference type="RefSeq" id="WP_346822915.1">
    <property type="nucleotide sequence ID" value="NZ_JBDKWZ010000012.1"/>
</dbReference>
<evidence type="ECO:0000313" key="2">
    <source>
        <dbReference type="EMBL" id="MEN7550136.1"/>
    </source>
</evidence>
<name>A0AAW9SH16_9BACT</name>
<gene>
    <name evidence="2" type="ORF">AAG747_19610</name>
</gene>
<reference evidence="2 3" key="1">
    <citation type="submission" date="2024-04" db="EMBL/GenBank/DDBJ databases">
        <title>Novel genus in family Flammeovirgaceae.</title>
        <authorList>
            <person name="Nguyen T.H."/>
            <person name="Vuong T.Q."/>
            <person name="Le H."/>
            <person name="Kim S.-G."/>
        </authorList>
    </citation>
    <scope>NUCLEOTIDE SEQUENCE [LARGE SCALE GENOMIC DNA]</scope>
    <source>
        <strain evidence="2 3">JCM 23209</strain>
    </source>
</reference>
<evidence type="ECO:0000313" key="3">
    <source>
        <dbReference type="Proteomes" id="UP001403385"/>
    </source>
</evidence>
<dbReference type="GO" id="GO:0006935">
    <property type="term" value="P:chemotaxis"/>
    <property type="evidence" value="ECO:0007669"/>
    <property type="project" value="UniProtKB-KW"/>
</dbReference>
<proteinExistence type="predicted"/>
<dbReference type="SUPFAM" id="SSF103039">
    <property type="entry name" value="CheC-like"/>
    <property type="match status" value="1"/>
</dbReference>
<dbReference type="AlphaFoldDB" id="A0AAW9SH16"/>
<dbReference type="InterPro" id="IPR028976">
    <property type="entry name" value="CheC-like_sf"/>
</dbReference>
<organism evidence="2 3">
    <name type="scientific">Rapidithrix thailandica</name>
    <dbReference type="NCBI Taxonomy" id="413964"/>
    <lineage>
        <taxon>Bacteria</taxon>
        <taxon>Pseudomonadati</taxon>
        <taxon>Bacteroidota</taxon>
        <taxon>Cytophagia</taxon>
        <taxon>Cytophagales</taxon>
        <taxon>Flammeovirgaceae</taxon>
        <taxon>Rapidithrix</taxon>
    </lineage>
</organism>
<accession>A0AAW9SH16</accession>
<keyword evidence="3" id="KW-1185">Reference proteome</keyword>
<dbReference type="Proteomes" id="UP001403385">
    <property type="component" value="Unassembled WGS sequence"/>
</dbReference>